<evidence type="ECO:0000313" key="1">
    <source>
        <dbReference type="EMBL" id="KAK7085851.1"/>
    </source>
</evidence>
<protein>
    <submittedName>
        <fullName evidence="1">Uncharacterized protein</fullName>
    </submittedName>
</protein>
<sequence length="1193" mass="135758">MEGEVKGVPLVTEMTLLDYHPERFMSGKSDLRDEKQPEASRSQIFEEYLDTSEIIQPLKENVHCVQKAAMLAPIKRHIFLNSSLDQHLESDDVGAEKICYGSDFDICVKCTEGLNCCTEESDGWSVKGNEKGASSIIESEENKTQIENICRYTDDISQGLGSLKTENEDAVDIQEKVAGNVYLGATINFNHNNSDTVVEEESSTLYYEVKDTDGASGEHDSVVDFNTDDDGRNEEWRHNVSDQEQPYVRDDLGNTEEDSVINQPVRNLRPIKYSQHNKPMDIILEIEEVEEKYEKLEVKENCGKLRKQYETTPHKDDLMTFSSSEEFSPDSLEEYPLQNKGTTEYIGREICQGDENMSGQISLSHEGMDLAHLLEFISPMKGCKQTFYPKEINAAPSTEPLHKSISYENYNDQDIFKSGVESIELRATKKGKESKCNKLHNLTSAKETNIENATQILESATSHIPRNSDILQVTQILKSDSTHSSCASTRKYDTFGDDTYEYMRVNATDSVQGRRRVEEMQANARPSSLKDPYDTFDNIEVKLIDNTYFVKDGAEEALYCLDNQIVSGNNSLEILCTQVDVKLNDKEYGSNKCSNIVNGDENTTHLPPHNTTSSLSSVNFGKGFHNNHIFDSQPIITPPSSIDSIRINQENATIQQYENSIRNKNTLNGPLTDCSELLLPVMETRKNGDIDYVTPFEESRNVMEELSWEGQKLAQKEWDSMVSSMPCNASDDFSCPVNMRENWLCSFEDTAGNLEELIRDELNPLFILRSYHHEEKEVDIIPDDNIQIERPLLGTKSLPPNNDPMDSLETFYDLQIPEYEISFSGNLRDSERLSSDAEVFQIFSEVAVPPPNQFANDNATSAILESEIRNKLQPINPIEYHKEKNTFQSYDYQGDISFTINETDLHFNSLLKDIEIDCKETIEENIYDKVPGSTRENDPKATDVKLDEVFHNTPDKNKESNRLFELPCELNSSKNKVETSSVFSRSAIPPYSNKGLQANPTHLVLTNSETIKEVNAAHTKKFCDKSKWCMDFQHQGNIVNIENAQYEAKMKEKEINSLIPKSEFEYDTRVELANNAFKDITDVSEDLKNGSSIYFHEQNRDFSQKFPVNVEDISESVILDFIQEDEAVKNKLYLSHQTDGEQTTMEGCDGVHTNIFLETLKKENHRCYNITLRFLERIAASNAAYRHTRSLLQ</sequence>
<gene>
    <name evidence="1" type="ORF">SK128_016589</name>
</gene>
<name>A0AAN9A9B9_HALRR</name>
<feature type="non-terminal residue" evidence="1">
    <location>
        <position position="1193"/>
    </location>
</feature>
<organism evidence="1 2">
    <name type="scientific">Halocaridina rubra</name>
    <name type="common">Hawaiian red shrimp</name>
    <dbReference type="NCBI Taxonomy" id="373956"/>
    <lineage>
        <taxon>Eukaryota</taxon>
        <taxon>Metazoa</taxon>
        <taxon>Ecdysozoa</taxon>
        <taxon>Arthropoda</taxon>
        <taxon>Crustacea</taxon>
        <taxon>Multicrustacea</taxon>
        <taxon>Malacostraca</taxon>
        <taxon>Eumalacostraca</taxon>
        <taxon>Eucarida</taxon>
        <taxon>Decapoda</taxon>
        <taxon>Pleocyemata</taxon>
        <taxon>Caridea</taxon>
        <taxon>Atyoidea</taxon>
        <taxon>Atyidae</taxon>
        <taxon>Halocaridina</taxon>
    </lineage>
</organism>
<comment type="caution">
    <text evidence="1">The sequence shown here is derived from an EMBL/GenBank/DDBJ whole genome shotgun (WGS) entry which is preliminary data.</text>
</comment>
<proteinExistence type="predicted"/>
<dbReference type="Proteomes" id="UP001381693">
    <property type="component" value="Unassembled WGS sequence"/>
</dbReference>
<dbReference type="AlphaFoldDB" id="A0AAN9A9B9"/>
<evidence type="ECO:0000313" key="2">
    <source>
        <dbReference type="Proteomes" id="UP001381693"/>
    </source>
</evidence>
<dbReference type="EMBL" id="JAXCGZ010000531">
    <property type="protein sequence ID" value="KAK7085851.1"/>
    <property type="molecule type" value="Genomic_DNA"/>
</dbReference>
<reference evidence="1 2" key="1">
    <citation type="submission" date="2023-11" db="EMBL/GenBank/DDBJ databases">
        <title>Halocaridina rubra genome assembly.</title>
        <authorList>
            <person name="Smith C."/>
        </authorList>
    </citation>
    <scope>NUCLEOTIDE SEQUENCE [LARGE SCALE GENOMIC DNA]</scope>
    <source>
        <strain evidence="1">EP-1</strain>
        <tissue evidence="1">Whole</tissue>
    </source>
</reference>
<accession>A0AAN9A9B9</accession>
<keyword evidence="2" id="KW-1185">Reference proteome</keyword>